<gene>
    <name evidence="3" type="ORF">KTT_06890</name>
</gene>
<dbReference type="NCBIfam" id="NF004513">
    <property type="entry name" value="PRK05854.1"/>
    <property type="match status" value="1"/>
</dbReference>
<reference evidence="4" key="1">
    <citation type="submission" date="2018-12" db="EMBL/GenBank/DDBJ databases">
        <title>Tengunoibacter tsumagoiensis gen. nov., sp. nov., Dictyobacter kobayashii sp. nov., D. alpinus sp. nov., and D. joshuensis sp. nov. and description of Dictyobacteraceae fam. nov. within the order Ktedonobacterales isolated from Tengu-no-mugimeshi.</title>
        <authorList>
            <person name="Wang C.M."/>
            <person name="Zheng Y."/>
            <person name="Sakai Y."/>
            <person name="Toyoda A."/>
            <person name="Minakuchi Y."/>
            <person name="Abe K."/>
            <person name="Yokota A."/>
            <person name="Yabe S."/>
        </authorList>
    </citation>
    <scope>NUCLEOTIDE SEQUENCE [LARGE SCALE GENOMIC DNA]</scope>
    <source>
        <strain evidence="4">Uno3</strain>
    </source>
</reference>
<dbReference type="GO" id="GO:0016491">
    <property type="term" value="F:oxidoreductase activity"/>
    <property type="evidence" value="ECO:0007669"/>
    <property type="project" value="UniProtKB-KW"/>
</dbReference>
<keyword evidence="4" id="KW-1185">Reference proteome</keyword>
<evidence type="ECO:0000313" key="4">
    <source>
        <dbReference type="Proteomes" id="UP000287352"/>
    </source>
</evidence>
<dbReference type="SUPFAM" id="SSF51735">
    <property type="entry name" value="NAD(P)-binding Rossmann-fold domains"/>
    <property type="match status" value="1"/>
</dbReference>
<dbReference type="NCBIfam" id="NF004846">
    <property type="entry name" value="PRK06197.1"/>
    <property type="match status" value="1"/>
</dbReference>
<dbReference type="EMBL" id="BIFR01000001">
    <property type="protein sequence ID" value="GCE10830.1"/>
    <property type="molecule type" value="Genomic_DNA"/>
</dbReference>
<dbReference type="Proteomes" id="UP000287352">
    <property type="component" value="Unassembled WGS sequence"/>
</dbReference>
<comment type="caution">
    <text evidence="3">The sequence shown here is derived from an EMBL/GenBank/DDBJ whole genome shotgun (WGS) entry which is preliminary data.</text>
</comment>
<dbReference type="InterPro" id="IPR036291">
    <property type="entry name" value="NAD(P)-bd_dom_sf"/>
</dbReference>
<dbReference type="PANTHER" id="PTHR24320:SF148">
    <property type="entry name" value="NAD(P)-BINDING ROSSMANN-FOLD SUPERFAMILY PROTEIN"/>
    <property type="match status" value="1"/>
</dbReference>
<protein>
    <submittedName>
        <fullName evidence="3">Short-chain dehydrogenase</fullName>
    </submittedName>
</protein>
<organism evidence="3 4">
    <name type="scientific">Tengunoibacter tsumagoiensis</name>
    <dbReference type="NCBI Taxonomy" id="2014871"/>
    <lineage>
        <taxon>Bacteria</taxon>
        <taxon>Bacillati</taxon>
        <taxon>Chloroflexota</taxon>
        <taxon>Ktedonobacteria</taxon>
        <taxon>Ktedonobacterales</taxon>
        <taxon>Dictyobacteraceae</taxon>
        <taxon>Tengunoibacter</taxon>
    </lineage>
</organism>
<dbReference type="PANTHER" id="PTHR24320">
    <property type="entry name" value="RETINOL DEHYDROGENASE"/>
    <property type="match status" value="1"/>
</dbReference>
<dbReference type="AlphaFoldDB" id="A0A401ZVQ2"/>
<keyword evidence="2" id="KW-0560">Oxidoreductase</keyword>
<accession>A0A401ZVQ2</accession>
<dbReference type="RefSeq" id="WP_126578401.1">
    <property type="nucleotide sequence ID" value="NZ_BIFR01000001.1"/>
</dbReference>
<dbReference type="PRINTS" id="PR00081">
    <property type="entry name" value="GDHRDH"/>
</dbReference>
<dbReference type="Pfam" id="PF00106">
    <property type="entry name" value="adh_short"/>
    <property type="match status" value="1"/>
</dbReference>
<name>A0A401ZVQ2_9CHLR</name>
<proteinExistence type="inferred from homology"/>
<comment type="similarity">
    <text evidence="1">Belongs to the short-chain dehydrogenases/reductases (SDR) family.</text>
</comment>
<evidence type="ECO:0000256" key="2">
    <source>
        <dbReference type="ARBA" id="ARBA00023002"/>
    </source>
</evidence>
<sequence length="316" mass="34590">MTQWTTAYMPDLTGRVALITGANSGLGLETARALAAHGAHVILTSRSVDKGQRAMQRLQAQFPLAKLEYRQLDLASQRGIREFAREFQQEHSRLDLLFNNAGVMAIPRSETVDGFETQFGTNHLGHFALTGLLLPTLLETPNSRIITTSSMARRFGELNFDDLQRKHAYSRWEAYGQSKKANLLFAFELQRRLKSIGSSTLSVAAHPGFANTNLQSVSATTSNSRFEVLMYKYLNPSVAQSAAMGALPQLFAATSSMIFGGELVGPGGFLGMRGYPKVEARSQREYNASVARRLWDISTELTGVDVAALAPAVSVN</sequence>
<dbReference type="OrthoDB" id="9809821at2"/>
<evidence type="ECO:0000256" key="1">
    <source>
        <dbReference type="ARBA" id="ARBA00006484"/>
    </source>
</evidence>
<dbReference type="InterPro" id="IPR002347">
    <property type="entry name" value="SDR_fam"/>
</dbReference>
<evidence type="ECO:0000313" key="3">
    <source>
        <dbReference type="EMBL" id="GCE10830.1"/>
    </source>
</evidence>
<dbReference type="Gene3D" id="3.40.50.720">
    <property type="entry name" value="NAD(P)-binding Rossmann-like Domain"/>
    <property type="match status" value="1"/>
</dbReference>